<evidence type="ECO:0000259" key="4">
    <source>
        <dbReference type="Pfam" id="PF00370"/>
    </source>
</evidence>
<dbReference type="Pfam" id="PF02782">
    <property type="entry name" value="FGGY_C"/>
    <property type="match status" value="1"/>
</dbReference>
<evidence type="ECO:0000256" key="2">
    <source>
        <dbReference type="ARBA" id="ARBA00022679"/>
    </source>
</evidence>
<dbReference type="RefSeq" id="WP_302049232.1">
    <property type="nucleotide sequence ID" value="NZ_JAMJEV010000013.1"/>
</dbReference>
<evidence type="ECO:0000259" key="5">
    <source>
        <dbReference type="Pfam" id="PF02782"/>
    </source>
</evidence>
<dbReference type="Pfam" id="PF00370">
    <property type="entry name" value="FGGY_N"/>
    <property type="match status" value="1"/>
</dbReference>
<keyword evidence="7" id="KW-1185">Reference proteome</keyword>
<dbReference type="InterPro" id="IPR050406">
    <property type="entry name" value="FGGY_Carb_Kinase"/>
</dbReference>
<dbReference type="Gene3D" id="3.30.420.40">
    <property type="match status" value="2"/>
</dbReference>
<accession>A0ABT8QW25</accession>
<evidence type="ECO:0000256" key="1">
    <source>
        <dbReference type="ARBA" id="ARBA00009156"/>
    </source>
</evidence>
<dbReference type="CDD" id="cd07805">
    <property type="entry name" value="ASKHA_NBD_FGGY_CvXK-like"/>
    <property type="match status" value="1"/>
</dbReference>
<dbReference type="EMBL" id="JAMJEV010000013">
    <property type="protein sequence ID" value="MDO0824253.1"/>
    <property type="molecule type" value="Genomic_DNA"/>
</dbReference>
<dbReference type="PANTHER" id="PTHR43095">
    <property type="entry name" value="SUGAR KINASE"/>
    <property type="match status" value="1"/>
</dbReference>
<feature type="domain" description="Carbohydrate kinase FGGY C-terminal" evidence="5">
    <location>
        <begin position="287"/>
        <end position="445"/>
    </location>
</feature>
<feature type="domain" description="Carbohydrate kinase FGGY N-terminal" evidence="4">
    <location>
        <begin position="3"/>
        <end position="246"/>
    </location>
</feature>
<comment type="caution">
    <text evidence="6">The sequence shown here is derived from an EMBL/GenBank/DDBJ whole genome shotgun (WGS) entry which is preliminary data.</text>
</comment>
<reference evidence="6" key="1">
    <citation type="submission" date="2022-05" db="EMBL/GenBank/DDBJ databases">
        <title>Expanded diversity of anoxic marine methylotrophy in a Black Sea sulfate reducing microorganism.</title>
        <authorList>
            <person name="Fischer P.Q."/>
            <person name="Stams A.J.M."/>
            <person name="Villanueva L."/>
            <person name="Sousa D.Z."/>
        </authorList>
    </citation>
    <scope>NUCLEOTIDE SEQUENCE</scope>
    <source>
        <strain evidence="6">P130</strain>
    </source>
</reference>
<dbReference type="PANTHER" id="PTHR43095:SF5">
    <property type="entry name" value="XYLULOSE KINASE"/>
    <property type="match status" value="1"/>
</dbReference>
<evidence type="ECO:0000313" key="7">
    <source>
        <dbReference type="Proteomes" id="UP001176021"/>
    </source>
</evidence>
<evidence type="ECO:0000256" key="3">
    <source>
        <dbReference type="ARBA" id="ARBA00022777"/>
    </source>
</evidence>
<dbReference type="SUPFAM" id="SSF53067">
    <property type="entry name" value="Actin-like ATPase domain"/>
    <property type="match status" value="2"/>
</dbReference>
<gene>
    <name evidence="6" type="ORF">M8H41_15520</name>
</gene>
<dbReference type="InterPro" id="IPR043129">
    <property type="entry name" value="ATPase_NBD"/>
</dbReference>
<dbReference type="InterPro" id="IPR018484">
    <property type="entry name" value="FGGY_N"/>
</dbReference>
<keyword evidence="2" id="KW-0808">Transferase</keyword>
<comment type="similarity">
    <text evidence="1">Belongs to the FGGY kinase family.</text>
</comment>
<dbReference type="PIRSF" id="PIRSF000538">
    <property type="entry name" value="GlpK"/>
    <property type="match status" value="1"/>
</dbReference>
<evidence type="ECO:0000313" key="6">
    <source>
        <dbReference type="EMBL" id="MDO0824253.1"/>
    </source>
</evidence>
<sequence>MQYIASFDIGTTNAKGILVSQDGVIHGEMTKPIHTYHEGNRVEQEPEEWWQAVREIAQDWWKSGFPAEKIQAITLSGQMEDCIPIDGKGNPVRRAILYSDSRAESEAKQILERFGEEEIRQKTGNHIDGQMTFPKMVWLRENEPDYFSKTECFLISAKDYVIRQLTGRSVTDPTSAATAGMMNLLDRSWLSTWLNSFGLVTSYLPELLGPDEIAGYVMEEASSLTGFKIGTPVLCGIGDAGATTLGAGVTEIGEMYAYLGTTGWVALPTAAVSRVGNGVFHLAHAPKDVMIAIAPLLNAGNVHHWALSVFGDPNRSEGKEGFAYLEEIMANTDPSTRRVVFLPYLHGERCPIQDPDASGSFIGLKSTTTRGEMCAAVLEGVAMAIRQVMELLLGEKEIRRITLIGGGSRSRVWNQIIADVCHCNVVVPKDSEFLPALGAAAAGYVRLGWANSYTDFSKRFLSLREGEEYSPNAKNASAYDKLYCNYLRIYSAVQALDKDGC</sequence>
<name>A0ABT8QW25_9FIRM</name>
<dbReference type="InterPro" id="IPR018485">
    <property type="entry name" value="FGGY_C"/>
</dbReference>
<dbReference type="Proteomes" id="UP001176021">
    <property type="component" value="Unassembled WGS sequence"/>
</dbReference>
<organism evidence="6 7">
    <name type="scientific">Desulfosporosinus nitroreducens</name>
    <dbReference type="NCBI Taxonomy" id="2018668"/>
    <lineage>
        <taxon>Bacteria</taxon>
        <taxon>Bacillati</taxon>
        <taxon>Bacillota</taxon>
        <taxon>Clostridia</taxon>
        <taxon>Eubacteriales</taxon>
        <taxon>Desulfitobacteriaceae</taxon>
        <taxon>Desulfosporosinus</taxon>
    </lineage>
</organism>
<dbReference type="GO" id="GO:0016301">
    <property type="term" value="F:kinase activity"/>
    <property type="evidence" value="ECO:0007669"/>
    <property type="project" value="UniProtKB-KW"/>
</dbReference>
<proteinExistence type="inferred from homology"/>
<protein>
    <submittedName>
        <fullName evidence="6">FGGY family carbohydrate kinase</fullName>
    </submittedName>
</protein>
<dbReference type="InterPro" id="IPR000577">
    <property type="entry name" value="Carb_kinase_FGGY"/>
</dbReference>
<keyword evidence="3 6" id="KW-0418">Kinase</keyword>